<feature type="compositionally biased region" description="Polar residues" evidence="1">
    <location>
        <begin position="100"/>
        <end position="109"/>
    </location>
</feature>
<dbReference type="EMBL" id="JARBHB010000009">
    <property type="protein sequence ID" value="KAJ8874882.1"/>
    <property type="molecule type" value="Genomic_DNA"/>
</dbReference>
<keyword evidence="3" id="KW-1185">Reference proteome</keyword>
<feature type="compositionally biased region" description="Basic and acidic residues" evidence="1">
    <location>
        <begin position="1"/>
        <end position="27"/>
    </location>
</feature>
<reference evidence="2 3" key="1">
    <citation type="submission" date="2023-02" db="EMBL/GenBank/DDBJ databases">
        <title>LHISI_Scaffold_Assembly.</title>
        <authorList>
            <person name="Stuart O.P."/>
            <person name="Cleave R."/>
            <person name="Magrath M.J.L."/>
            <person name="Mikheyev A.S."/>
        </authorList>
    </citation>
    <scope>NUCLEOTIDE SEQUENCE [LARGE SCALE GENOMIC DNA]</scope>
    <source>
        <strain evidence="2">Daus_M_001</strain>
        <tissue evidence="2">Leg muscle</tissue>
    </source>
</reference>
<comment type="caution">
    <text evidence="2">The sequence shown here is derived from an EMBL/GenBank/DDBJ whole genome shotgun (WGS) entry which is preliminary data.</text>
</comment>
<organism evidence="2 3">
    <name type="scientific">Dryococelus australis</name>
    <dbReference type="NCBI Taxonomy" id="614101"/>
    <lineage>
        <taxon>Eukaryota</taxon>
        <taxon>Metazoa</taxon>
        <taxon>Ecdysozoa</taxon>
        <taxon>Arthropoda</taxon>
        <taxon>Hexapoda</taxon>
        <taxon>Insecta</taxon>
        <taxon>Pterygota</taxon>
        <taxon>Neoptera</taxon>
        <taxon>Polyneoptera</taxon>
        <taxon>Phasmatodea</taxon>
        <taxon>Verophasmatodea</taxon>
        <taxon>Anareolatae</taxon>
        <taxon>Phasmatidae</taxon>
        <taxon>Eurycanthinae</taxon>
        <taxon>Dryococelus</taxon>
    </lineage>
</organism>
<sequence>MRVKRGDCEVAPECKGRGKRDIPEKTRLPATSSGTIPKCGKSGGSSYETAERRTSFIYYNIDFAKCWNLQAGSPANGKRFATPSSQSNPRSALEPHEANQRMNAPTSTEPPRRKAVQCWDTEIGCAQPARSVYPNFSLWLEPHTFRSVNPHAVKRFIGSPTLTGGRLYLPSPWKTEWGVVAIHTPAPQPTPPPGQKPHQNAWYILGNSPPVSITAGSPHTPEERDDMLIINPPPFPQNPNLLPVPHRPNTPRSQHPPPIIRYETGLGGNPLAVQTFPFPCDFPAAKYNICETDIFGVLWGRGFLGARVLASNKGKPGSVLALGFSQTGILPDDVAGRRVFSGSPIYPALVFRCCSGKIHLQRVYSEVTFATGSEFIGHAPNDSTPIADLQSNTKSVERRRIVHCEWLENESHQITAVSLLASHQGEPGSIPGRVTPEFSYMGIVPVDATGGRVFSGISRFPRPFNPVPLHIHLNHPLRLALLKILTIKDESAIPMRITFPVADKFCYSVPPESHSGMVFLVLKAIHGKGRFAYTTEVMALCLHHRGDAIACSTGTVDATLRRSNALLRQKNVRYHLDAAYLNRWTVRARVNPGRVTPGFFQVGVVPDDDAVRRVFSGFSRSPPLLHSGVAPGPSLLRAGQIAQLSGKGAAIPSTPLQAALRHPLRRHRGVKRRHQSGVPATRKHRHPPRGGAR</sequence>
<evidence type="ECO:0000313" key="3">
    <source>
        <dbReference type="Proteomes" id="UP001159363"/>
    </source>
</evidence>
<feature type="region of interest" description="Disordered" evidence="1">
    <location>
        <begin position="77"/>
        <end position="115"/>
    </location>
</feature>
<protein>
    <submittedName>
        <fullName evidence="2">Uncharacterized protein</fullName>
    </submittedName>
</protein>
<feature type="region of interest" description="Disordered" evidence="1">
    <location>
        <begin position="662"/>
        <end position="693"/>
    </location>
</feature>
<evidence type="ECO:0000313" key="2">
    <source>
        <dbReference type="EMBL" id="KAJ8874882.1"/>
    </source>
</evidence>
<name>A0ABQ9GS92_9NEOP</name>
<dbReference type="Proteomes" id="UP001159363">
    <property type="component" value="Chromosome 8"/>
</dbReference>
<feature type="region of interest" description="Disordered" evidence="1">
    <location>
        <begin position="1"/>
        <end position="47"/>
    </location>
</feature>
<evidence type="ECO:0000256" key="1">
    <source>
        <dbReference type="SAM" id="MobiDB-lite"/>
    </source>
</evidence>
<proteinExistence type="predicted"/>
<accession>A0ABQ9GS92</accession>
<gene>
    <name evidence="2" type="ORF">PR048_022772</name>
</gene>